<reference evidence="1 2" key="2">
    <citation type="journal article" date="2022" name="Mol. Ecol. Resour.">
        <title>The genomes of chicory, endive, great burdock and yacon provide insights into Asteraceae paleo-polyploidization history and plant inulin production.</title>
        <authorList>
            <person name="Fan W."/>
            <person name="Wang S."/>
            <person name="Wang H."/>
            <person name="Wang A."/>
            <person name="Jiang F."/>
            <person name="Liu H."/>
            <person name="Zhao H."/>
            <person name="Xu D."/>
            <person name="Zhang Y."/>
        </authorList>
    </citation>
    <scope>NUCLEOTIDE SEQUENCE [LARGE SCALE GENOMIC DNA]</scope>
    <source>
        <strain evidence="2">cv. Yunnan</strain>
        <tissue evidence="1">Leaves</tissue>
    </source>
</reference>
<sequence length="94" mass="10616">MVNAGMYVVCELKSAEVELDNADVMKQFMTSLPQKWSVYDIPIKKTESLNTYTLKEVNETLQNYEFESKGFIDSSVSKPVGVALIAPVMEVYQI</sequence>
<name>A0ACB8YMS4_9ASTR</name>
<accession>A0ACB8YMS4</accession>
<keyword evidence="2" id="KW-1185">Reference proteome</keyword>
<gene>
    <name evidence="1" type="ORF">L1987_79948</name>
</gene>
<evidence type="ECO:0000313" key="1">
    <source>
        <dbReference type="EMBL" id="KAI3686274.1"/>
    </source>
</evidence>
<comment type="caution">
    <text evidence="1">The sequence shown here is derived from an EMBL/GenBank/DDBJ whole genome shotgun (WGS) entry which is preliminary data.</text>
</comment>
<protein>
    <submittedName>
        <fullName evidence="1">Uncharacterized protein</fullName>
    </submittedName>
</protein>
<reference evidence="2" key="1">
    <citation type="journal article" date="2022" name="Mol. Ecol. Resour.">
        <title>The genomes of chicory, endive, great burdock and yacon provide insights into Asteraceae palaeo-polyploidization history and plant inulin production.</title>
        <authorList>
            <person name="Fan W."/>
            <person name="Wang S."/>
            <person name="Wang H."/>
            <person name="Wang A."/>
            <person name="Jiang F."/>
            <person name="Liu H."/>
            <person name="Zhao H."/>
            <person name="Xu D."/>
            <person name="Zhang Y."/>
        </authorList>
    </citation>
    <scope>NUCLEOTIDE SEQUENCE [LARGE SCALE GENOMIC DNA]</scope>
    <source>
        <strain evidence="2">cv. Yunnan</strain>
    </source>
</reference>
<proteinExistence type="predicted"/>
<evidence type="ECO:0000313" key="2">
    <source>
        <dbReference type="Proteomes" id="UP001056120"/>
    </source>
</evidence>
<organism evidence="1 2">
    <name type="scientific">Smallanthus sonchifolius</name>
    <dbReference type="NCBI Taxonomy" id="185202"/>
    <lineage>
        <taxon>Eukaryota</taxon>
        <taxon>Viridiplantae</taxon>
        <taxon>Streptophyta</taxon>
        <taxon>Embryophyta</taxon>
        <taxon>Tracheophyta</taxon>
        <taxon>Spermatophyta</taxon>
        <taxon>Magnoliopsida</taxon>
        <taxon>eudicotyledons</taxon>
        <taxon>Gunneridae</taxon>
        <taxon>Pentapetalae</taxon>
        <taxon>asterids</taxon>
        <taxon>campanulids</taxon>
        <taxon>Asterales</taxon>
        <taxon>Asteraceae</taxon>
        <taxon>Asteroideae</taxon>
        <taxon>Heliantheae alliance</taxon>
        <taxon>Millerieae</taxon>
        <taxon>Smallanthus</taxon>
    </lineage>
</organism>
<dbReference type="EMBL" id="CM042044">
    <property type="protein sequence ID" value="KAI3686274.1"/>
    <property type="molecule type" value="Genomic_DNA"/>
</dbReference>
<dbReference type="Proteomes" id="UP001056120">
    <property type="component" value="Linkage Group LG27"/>
</dbReference>